<dbReference type="InterPro" id="IPR046348">
    <property type="entry name" value="SIS_dom_sf"/>
</dbReference>
<dbReference type="Gene3D" id="3.40.50.10490">
    <property type="entry name" value="Glucose-6-phosphate isomerase like protein, domain 1"/>
    <property type="match status" value="2"/>
</dbReference>
<dbReference type="EMBL" id="CP019343">
    <property type="protein sequence ID" value="ARN75104.1"/>
    <property type="molecule type" value="Genomic_DNA"/>
</dbReference>
<evidence type="ECO:0000256" key="5">
    <source>
        <dbReference type="ARBA" id="ARBA00023235"/>
    </source>
</evidence>
<dbReference type="PANTHER" id="PTHR11469:SF1">
    <property type="entry name" value="GLUCOSE-6-PHOSPHATE ISOMERASE"/>
    <property type="match status" value="1"/>
</dbReference>
<evidence type="ECO:0000256" key="4">
    <source>
        <dbReference type="ARBA" id="ARBA00023152"/>
    </source>
</evidence>
<evidence type="ECO:0000256" key="6">
    <source>
        <dbReference type="ARBA" id="ARBA00029321"/>
    </source>
</evidence>
<name>A0A1X9NDH1_9GAMM</name>
<dbReference type="InterPro" id="IPR035476">
    <property type="entry name" value="SIS_PGI_1"/>
</dbReference>
<dbReference type="HAMAP" id="MF_00473">
    <property type="entry name" value="G6P_isomerase"/>
    <property type="match status" value="1"/>
</dbReference>
<dbReference type="PROSITE" id="PS51463">
    <property type="entry name" value="P_GLUCOSE_ISOMERASE_3"/>
    <property type="match status" value="1"/>
</dbReference>
<dbReference type="PROSITE" id="PS00765">
    <property type="entry name" value="P_GLUCOSE_ISOMERASE_1"/>
    <property type="match status" value="1"/>
</dbReference>
<feature type="active site" evidence="7">
    <location>
        <position position="505"/>
    </location>
</feature>
<dbReference type="PANTHER" id="PTHR11469">
    <property type="entry name" value="GLUCOSE-6-PHOSPHATE ISOMERASE"/>
    <property type="match status" value="1"/>
</dbReference>
<dbReference type="CDD" id="cd05015">
    <property type="entry name" value="SIS_PGI_1"/>
    <property type="match status" value="1"/>
</dbReference>
<dbReference type="AlphaFoldDB" id="A0A1X9NDH1"/>
<dbReference type="Proteomes" id="UP000193450">
    <property type="component" value="Chromosome"/>
</dbReference>
<comment type="subcellular location">
    <subcellularLocation>
        <location evidence="7">Cytoplasm</location>
    </subcellularLocation>
</comment>
<evidence type="ECO:0000313" key="10">
    <source>
        <dbReference type="Proteomes" id="UP000193450"/>
    </source>
</evidence>
<dbReference type="UniPathway" id="UPA00109">
    <property type="reaction ID" value="UER00181"/>
</dbReference>
<dbReference type="GO" id="GO:0005829">
    <property type="term" value="C:cytosol"/>
    <property type="evidence" value="ECO:0007669"/>
    <property type="project" value="TreeGrafter"/>
</dbReference>
<feature type="active site" description="Proton donor" evidence="7">
    <location>
        <position position="346"/>
    </location>
</feature>
<dbReference type="STRING" id="716816.BST96_13860"/>
<dbReference type="GO" id="GO:0097367">
    <property type="term" value="F:carbohydrate derivative binding"/>
    <property type="evidence" value="ECO:0007669"/>
    <property type="project" value="InterPro"/>
</dbReference>
<evidence type="ECO:0000256" key="2">
    <source>
        <dbReference type="ARBA" id="ARBA00006604"/>
    </source>
</evidence>
<dbReference type="GO" id="GO:0051156">
    <property type="term" value="P:glucose 6-phosphate metabolic process"/>
    <property type="evidence" value="ECO:0007669"/>
    <property type="project" value="TreeGrafter"/>
</dbReference>
<keyword evidence="4 7" id="KW-0324">Glycolysis</keyword>
<dbReference type="GO" id="GO:0004347">
    <property type="term" value="F:glucose-6-phosphate isomerase activity"/>
    <property type="evidence" value="ECO:0007669"/>
    <property type="project" value="UniProtKB-UniRule"/>
</dbReference>
<dbReference type="InterPro" id="IPR023096">
    <property type="entry name" value="G6P_Isomerase_C"/>
</dbReference>
<dbReference type="GO" id="GO:0048029">
    <property type="term" value="F:monosaccharide binding"/>
    <property type="evidence" value="ECO:0007669"/>
    <property type="project" value="TreeGrafter"/>
</dbReference>
<keyword evidence="3 7" id="KW-0312">Gluconeogenesis</keyword>
<evidence type="ECO:0000313" key="9">
    <source>
        <dbReference type="EMBL" id="ARN75104.1"/>
    </source>
</evidence>
<comment type="pathway">
    <text evidence="1 7 8">Carbohydrate degradation; glycolysis; D-glyceraldehyde 3-phosphate and glycerone phosphate from D-glucose: step 2/4.</text>
</comment>
<reference evidence="9 10" key="1">
    <citation type="submission" date="2016-11" db="EMBL/GenBank/DDBJ databases">
        <title>Trade-off between light-utilization and light-protection in marine flavobacteria.</title>
        <authorList>
            <person name="Kumagai Y."/>
        </authorList>
    </citation>
    <scope>NUCLEOTIDE SEQUENCE [LARGE SCALE GENOMIC DNA]</scope>
    <source>
        <strain evidence="9 10">NBRC 107125</strain>
    </source>
</reference>
<evidence type="ECO:0000256" key="1">
    <source>
        <dbReference type="ARBA" id="ARBA00004926"/>
    </source>
</evidence>
<dbReference type="InterPro" id="IPR018189">
    <property type="entry name" value="Phosphoglucose_isomerase_CS"/>
</dbReference>
<accession>A0A1X9NDH1</accession>
<evidence type="ECO:0000256" key="7">
    <source>
        <dbReference type="HAMAP-Rule" id="MF_00473"/>
    </source>
</evidence>
<dbReference type="PROSITE" id="PS00174">
    <property type="entry name" value="P_GLUCOSE_ISOMERASE_2"/>
    <property type="match status" value="1"/>
</dbReference>
<dbReference type="Pfam" id="PF00342">
    <property type="entry name" value="PGI"/>
    <property type="match status" value="1"/>
</dbReference>
<comment type="pathway">
    <text evidence="7">Carbohydrate biosynthesis; gluconeogenesis.</text>
</comment>
<dbReference type="GO" id="GO:0006094">
    <property type="term" value="P:gluconeogenesis"/>
    <property type="evidence" value="ECO:0007669"/>
    <property type="project" value="UniProtKB-UniRule"/>
</dbReference>
<dbReference type="RefSeq" id="WP_085759273.1">
    <property type="nucleotide sequence ID" value="NZ_CP019343.1"/>
</dbReference>
<dbReference type="SUPFAM" id="SSF53697">
    <property type="entry name" value="SIS domain"/>
    <property type="match status" value="1"/>
</dbReference>
<organism evidence="9 10">
    <name type="scientific">Oceanicoccus sagamiensis</name>
    <dbReference type="NCBI Taxonomy" id="716816"/>
    <lineage>
        <taxon>Bacteria</taxon>
        <taxon>Pseudomonadati</taxon>
        <taxon>Pseudomonadota</taxon>
        <taxon>Gammaproteobacteria</taxon>
        <taxon>Cellvibrionales</taxon>
        <taxon>Spongiibacteraceae</taxon>
        <taxon>Oceanicoccus</taxon>
    </lineage>
</organism>
<evidence type="ECO:0000256" key="8">
    <source>
        <dbReference type="RuleBase" id="RU000612"/>
    </source>
</evidence>
<evidence type="ECO:0000256" key="3">
    <source>
        <dbReference type="ARBA" id="ARBA00022432"/>
    </source>
</evidence>
<comment type="similarity">
    <text evidence="2 7 8">Belongs to the GPI family.</text>
</comment>
<gene>
    <name evidence="7" type="primary">pgi</name>
    <name evidence="9" type="ORF">BST96_13860</name>
</gene>
<dbReference type="UniPathway" id="UPA00138"/>
<dbReference type="InterPro" id="IPR035482">
    <property type="entry name" value="SIS_PGI_2"/>
</dbReference>
<sequence>MSRKTLKSWQQLAAEAAAMDDLQINQLFADSSSRFEDYHLSHCGILFDYSKNRITDSVKAALLELASECNVAQWRDAMFAGDAINHTENRAVLHTALRSHRCPDAAVNQQVAQELEHIKRFSEQLRSGELSGYTGKPLLDIVCLGVGGSNLGPQMVTEALLKKPEDTVNLHYISTVDSVPLEQLLVTLNPETTLFIVSSKTFTTTETTLNAAAAKRWLLSQAPATALAQHFVAITVDTARAQAFGIAPAYCFKIWDWVGGRFSLWSAIGLPIAIGRGYQAFASLLAGAAAMDEHFASTDLDQNMPVMMALVGIWNTTFLNINTLAILPYDQSLAQLPAYLQQAEMESNGKSVNWQGEVIDYKTCPVLWGQTGINGQHAFYQLLHQGTHDVAADFIASAISCGETALHHQTLIANCFAQSQALMNGVSAAEVKADLVATGGSAETTERLAPHKVHPGNRPSNTLVLNTLDAYHLGAVIALYEHKIFVQGVIWEIYSFDQWGVQLGKLLAANMLEDVQSKQPVKQYDSSTNGLLNYLKSVSM</sequence>
<proteinExistence type="inferred from homology"/>
<dbReference type="GO" id="GO:0006096">
    <property type="term" value="P:glycolytic process"/>
    <property type="evidence" value="ECO:0007669"/>
    <property type="project" value="UniProtKB-UniRule"/>
</dbReference>
<keyword evidence="5 7" id="KW-0413">Isomerase</keyword>
<dbReference type="EC" id="5.3.1.9" evidence="7"/>
<dbReference type="OrthoDB" id="140919at2"/>
<dbReference type="InterPro" id="IPR001672">
    <property type="entry name" value="G6P_Isomerase"/>
</dbReference>
<keyword evidence="10" id="KW-1185">Reference proteome</keyword>
<dbReference type="CDD" id="cd05016">
    <property type="entry name" value="SIS_PGI_2"/>
    <property type="match status" value="1"/>
</dbReference>
<protein>
    <recommendedName>
        <fullName evidence="7">Glucose-6-phosphate isomerase</fullName>
        <shortName evidence="7">GPI</shortName>
        <ecNumber evidence="7">5.3.1.9</ecNumber>
    </recommendedName>
    <alternativeName>
        <fullName evidence="7">Phosphoglucose isomerase</fullName>
        <shortName evidence="7">PGI</shortName>
    </alternativeName>
    <alternativeName>
        <fullName evidence="7">Phosphohexose isomerase</fullName>
        <shortName evidence="7">PHI</shortName>
    </alternativeName>
</protein>
<comment type="catalytic activity">
    <reaction evidence="6 7 8">
        <text>alpha-D-glucose 6-phosphate = beta-D-fructose 6-phosphate</text>
        <dbReference type="Rhea" id="RHEA:11816"/>
        <dbReference type="ChEBI" id="CHEBI:57634"/>
        <dbReference type="ChEBI" id="CHEBI:58225"/>
        <dbReference type="EC" id="5.3.1.9"/>
    </reaction>
</comment>
<dbReference type="NCBIfam" id="NF001211">
    <property type="entry name" value="PRK00179.1"/>
    <property type="match status" value="1"/>
</dbReference>
<comment type="function">
    <text evidence="7">Catalyzes the reversible isomerization of glucose-6-phosphate to fructose-6-phosphate.</text>
</comment>
<feature type="active site" evidence="7">
    <location>
        <position position="377"/>
    </location>
</feature>
<keyword evidence="7" id="KW-0963">Cytoplasm</keyword>
<dbReference type="PRINTS" id="PR00662">
    <property type="entry name" value="G6PISOMERASE"/>
</dbReference>
<dbReference type="Gene3D" id="1.10.1390.10">
    <property type="match status" value="1"/>
</dbReference>
<dbReference type="KEGG" id="osg:BST96_13860"/>